<evidence type="ECO:0000256" key="1">
    <source>
        <dbReference type="SAM" id="MobiDB-lite"/>
    </source>
</evidence>
<protein>
    <submittedName>
        <fullName evidence="2">Uncharacterized protein</fullName>
    </submittedName>
</protein>
<feature type="region of interest" description="Disordered" evidence="1">
    <location>
        <begin position="160"/>
        <end position="229"/>
    </location>
</feature>
<reference evidence="2" key="1">
    <citation type="journal article" date="2020" name="Stud. Mycol.">
        <title>101 Dothideomycetes genomes: a test case for predicting lifestyles and emergence of pathogens.</title>
        <authorList>
            <person name="Haridas S."/>
            <person name="Albert R."/>
            <person name="Binder M."/>
            <person name="Bloem J."/>
            <person name="Labutti K."/>
            <person name="Salamov A."/>
            <person name="Andreopoulos B."/>
            <person name="Baker S."/>
            <person name="Barry K."/>
            <person name="Bills G."/>
            <person name="Bluhm B."/>
            <person name="Cannon C."/>
            <person name="Castanera R."/>
            <person name="Culley D."/>
            <person name="Daum C."/>
            <person name="Ezra D."/>
            <person name="Gonzalez J."/>
            <person name="Henrissat B."/>
            <person name="Kuo A."/>
            <person name="Liang C."/>
            <person name="Lipzen A."/>
            <person name="Lutzoni F."/>
            <person name="Magnuson J."/>
            <person name="Mondo S."/>
            <person name="Nolan M."/>
            <person name="Ohm R."/>
            <person name="Pangilinan J."/>
            <person name="Park H.-J."/>
            <person name="Ramirez L."/>
            <person name="Alfaro M."/>
            <person name="Sun H."/>
            <person name="Tritt A."/>
            <person name="Yoshinaga Y."/>
            <person name="Zwiers L.-H."/>
            <person name="Turgeon B."/>
            <person name="Goodwin S."/>
            <person name="Spatafora J."/>
            <person name="Crous P."/>
            <person name="Grigoriev I."/>
        </authorList>
    </citation>
    <scope>NUCLEOTIDE SEQUENCE</scope>
    <source>
        <strain evidence="2">CBS 379.55</strain>
    </source>
</reference>
<feature type="compositionally biased region" description="Basic and acidic residues" evidence="1">
    <location>
        <begin position="210"/>
        <end position="219"/>
    </location>
</feature>
<name>A0A6A6JAM1_WESOR</name>
<dbReference type="AlphaFoldDB" id="A0A6A6JAM1"/>
<organism evidence="2 3">
    <name type="scientific">Westerdykella ornata</name>
    <dbReference type="NCBI Taxonomy" id="318751"/>
    <lineage>
        <taxon>Eukaryota</taxon>
        <taxon>Fungi</taxon>
        <taxon>Dikarya</taxon>
        <taxon>Ascomycota</taxon>
        <taxon>Pezizomycotina</taxon>
        <taxon>Dothideomycetes</taxon>
        <taxon>Pleosporomycetidae</taxon>
        <taxon>Pleosporales</taxon>
        <taxon>Sporormiaceae</taxon>
        <taxon>Westerdykella</taxon>
    </lineage>
</organism>
<dbReference type="PANTHER" id="PTHR42354:SF1">
    <property type="entry name" value="C2H2-TYPE DOMAIN-CONTAINING PROTEIN"/>
    <property type="match status" value="1"/>
</dbReference>
<dbReference type="GeneID" id="54549072"/>
<feature type="compositionally biased region" description="Low complexity" evidence="1">
    <location>
        <begin position="200"/>
        <end position="209"/>
    </location>
</feature>
<sequence>PADPAHVVQALVHTLLDVFDATRDLYNTLKNKEKRDLENSLRSRGYPDSRKIEYVDETASDEGIVLDKAAVRKQFEIGLSDVGDLFAIGDVVSQTALQSQIITLQSVIITTFLYGPTSPDPISRQLRNISDASRAAGIASVDILADQRQRQLALRPIDRSPPAARASAQHAPPYLSIPPPFSTAASSTELNRSRLESKNTAKTATVTVVERPKTKRTDTESTTFSSISSSGAKSVPQASYCRYAVDLQKDATRPLASSITDAIEPYCPHCRRILNLEPGKSWEIFKSDDGLERLYRMQNRFVVKCHRNSVDGGYCCVLCSKRGNVDTICGDVKALVRHVWMDHEVSELDAEGDIVEVVEDVRRRRDSLMSFTEARGSIERRSTSVGHGTRKSWGRPDVFDERGESVRIWCARDGR</sequence>
<gene>
    <name evidence="2" type="ORF">EI97DRAFT_383206</name>
</gene>
<proteinExistence type="predicted"/>
<feature type="compositionally biased region" description="Low complexity" evidence="1">
    <location>
        <begin position="220"/>
        <end position="229"/>
    </location>
</feature>
<evidence type="ECO:0000313" key="3">
    <source>
        <dbReference type="Proteomes" id="UP000800097"/>
    </source>
</evidence>
<dbReference type="PANTHER" id="PTHR42354">
    <property type="entry name" value="C2H2-TYPE DOMAIN-CONTAINING PROTEIN"/>
    <property type="match status" value="1"/>
</dbReference>
<dbReference type="RefSeq" id="XP_033651180.1">
    <property type="nucleotide sequence ID" value="XM_033795897.1"/>
</dbReference>
<accession>A0A6A6JAM1</accession>
<feature type="non-terminal residue" evidence="2">
    <location>
        <position position="1"/>
    </location>
</feature>
<evidence type="ECO:0000313" key="2">
    <source>
        <dbReference type="EMBL" id="KAF2273641.1"/>
    </source>
</evidence>
<dbReference type="EMBL" id="ML986508">
    <property type="protein sequence ID" value="KAF2273641.1"/>
    <property type="molecule type" value="Genomic_DNA"/>
</dbReference>
<dbReference type="Proteomes" id="UP000800097">
    <property type="component" value="Unassembled WGS sequence"/>
</dbReference>
<keyword evidence="3" id="KW-1185">Reference proteome</keyword>
<dbReference type="OrthoDB" id="5309037at2759"/>